<feature type="signal peptide" evidence="2">
    <location>
        <begin position="1"/>
        <end position="22"/>
    </location>
</feature>
<keyword evidence="2" id="KW-0732">Signal</keyword>
<evidence type="ECO:0000256" key="2">
    <source>
        <dbReference type="SAM" id="SignalP"/>
    </source>
</evidence>
<dbReference type="Proteomes" id="UP001056384">
    <property type="component" value="Chromosome 1"/>
</dbReference>
<sequence>MVLAAQAIGGLLLALTARLEAAAVIDNGKSWVNVNVDTVVGYGGPAQSTDVHHEVTTVLTTVPAYGPWSTFTPDGNYGSQSAPHCEIGNNTLSADCSTGLAPAQIVQTMRTQESLLQPNKPMTTNAPEPTIVCKCGELAEANEDPVPVGGCNLTSMPHYNTSDSTATANCTTGLPPAEIVQTMRPQNSLKLPKAPTTSCSCFTGFPTFYSPRVETPQTSLDTGGYSPKAPHLENPHTTLLLPIPQTPHLEHSDESLQGPTQPPTIQANPTRQSQVHDVPNSKPVAGGGRPSLTTITNAAARTTRYIIHSKTLKAGAPATVLSGTTYSLPTTRVVLKTVISGMTYSAKPTHAVVYVDGEAKPVTQVPGLTTEHGDVNVESEGAGESVAYTTSEGVTLFSPRVHVTQTSLDVPTGTGGTGSYSTTASRAGASSGEESGQEPSETSSGSSPQQTGAAAGRVKASVLCLSAAIFAVIWL</sequence>
<organism evidence="3 4">
    <name type="scientific">Septoria linicola</name>
    <dbReference type="NCBI Taxonomy" id="215465"/>
    <lineage>
        <taxon>Eukaryota</taxon>
        <taxon>Fungi</taxon>
        <taxon>Dikarya</taxon>
        <taxon>Ascomycota</taxon>
        <taxon>Pezizomycotina</taxon>
        <taxon>Dothideomycetes</taxon>
        <taxon>Dothideomycetidae</taxon>
        <taxon>Mycosphaerellales</taxon>
        <taxon>Mycosphaerellaceae</taxon>
        <taxon>Septoria</taxon>
    </lineage>
</organism>
<feature type="compositionally biased region" description="Low complexity" evidence="1">
    <location>
        <begin position="419"/>
        <end position="452"/>
    </location>
</feature>
<feature type="chain" id="PRO_5040193023" evidence="2">
    <location>
        <begin position="23"/>
        <end position="475"/>
    </location>
</feature>
<evidence type="ECO:0000313" key="3">
    <source>
        <dbReference type="EMBL" id="USW48229.1"/>
    </source>
</evidence>
<feature type="compositionally biased region" description="Polar residues" evidence="1">
    <location>
        <begin position="255"/>
        <end position="275"/>
    </location>
</feature>
<gene>
    <name evidence="3" type="ORF">Slin15195_G015480</name>
</gene>
<protein>
    <submittedName>
        <fullName evidence="3">Uncharacterized protein</fullName>
    </submittedName>
</protein>
<evidence type="ECO:0000256" key="1">
    <source>
        <dbReference type="SAM" id="MobiDB-lite"/>
    </source>
</evidence>
<reference evidence="3" key="1">
    <citation type="submission" date="2022-06" db="EMBL/GenBank/DDBJ databases">
        <title>Complete genome sequences of two strains of the flax pathogen Septoria linicola.</title>
        <authorList>
            <person name="Lapalu N."/>
            <person name="Simon A."/>
            <person name="Demenou B."/>
            <person name="Paumier D."/>
            <person name="Guillot M.-P."/>
            <person name="Gout L."/>
            <person name="Valade R."/>
        </authorList>
    </citation>
    <scope>NUCLEOTIDE SEQUENCE</scope>
    <source>
        <strain evidence="3">SE15195</strain>
    </source>
</reference>
<name>A0A9Q9AF01_9PEZI</name>
<feature type="region of interest" description="Disordered" evidence="1">
    <location>
        <begin position="406"/>
        <end position="452"/>
    </location>
</feature>
<feature type="region of interest" description="Disordered" evidence="1">
    <location>
        <begin position="213"/>
        <end position="292"/>
    </location>
</feature>
<proteinExistence type="predicted"/>
<dbReference type="EMBL" id="CP099418">
    <property type="protein sequence ID" value="USW48229.1"/>
    <property type="molecule type" value="Genomic_DNA"/>
</dbReference>
<keyword evidence="4" id="KW-1185">Reference proteome</keyword>
<dbReference type="AlphaFoldDB" id="A0A9Q9AF01"/>
<evidence type="ECO:0000313" key="4">
    <source>
        <dbReference type="Proteomes" id="UP001056384"/>
    </source>
</evidence>
<accession>A0A9Q9AF01</accession>